<accession>A0A8B0LQ00</accession>
<organism evidence="1">
    <name type="scientific">uncultured archaeal virus</name>
    <dbReference type="NCBI Taxonomy" id="1960247"/>
    <lineage>
        <taxon>Viruses</taxon>
        <taxon>environmental samples</taxon>
    </lineage>
</organism>
<protein>
    <submittedName>
        <fullName evidence="1">Uncharacterized protein</fullName>
    </submittedName>
</protein>
<name>A0A8B0LQ00_9VIRU</name>
<sequence length="57" mass="6317">MADYNLNTNPTLLFGDLVNTKAQAVNEMGAIAGTLTFMTFFKTELASQVRIMREVFA</sequence>
<dbReference type="EMBL" id="MW522971">
    <property type="protein sequence ID" value="QTW05528.1"/>
    <property type="molecule type" value="Genomic_DNA"/>
</dbReference>
<reference evidence="1" key="1">
    <citation type="submission" date="2021-01" db="EMBL/GenBank/DDBJ databases">
        <title>Lytic archaeal viruses infect abundant primary producers in Earth s crust.</title>
        <authorList>
            <person name="Rahlff J."/>
            <person name="Turzynski V."/>
            <person name="Esser S.P."/>
            <person name="Monsees I."/>
            <person name="Bornemann T.L.V."/>
            <person name="Figueroa-Gonzalez P.A."/>
            <person name="Schulz F."/>
            <person name="Woyke T."/>
            <person name="Klingl A."/>
            <person name="Moraru C."/>
            <person name="Probst A.J."/>
        </authorList>
    </citation>
    <scope>NUCLEOTIDE SEQUENCE</scope>
</reference>
<evidence type="ECO:0000313" key="1">
    <source>
        <dbReference type="EMBL" id="QTW05528.1"/>
    </source>
</evidence>
<proteinExistence type="predicted"/>